<organism evidence="1 2">
    <name type="scientific">Morella rubra</name>
    <name type="common">Chinese bayberry</name>
    <dbReference type="NCBI Taxonomy" id="262757"/>
    <lineage>
        <taxon>Eukaryota</taxon>
        <taxon>Viridiplantae</taxon>
        <taxon>Streptophyta</taxon>
        <taxon>Embryophyta</taxon>
        <taxon>Tracheophyta</taxon>
        <taxon>Spermatophyta</taxon>
        <taxon>Magnoliopsida</taxon>
        <taxon>eudicotyledons</taxon>
        <taxon>Gunneridae</taxon>
        <taxon>Pentapetalae</taxon>
        <taxon>rosids</taxon>
        <taxon>fabids</taxon>
        <taxon>Fagales</taxon>
        <taxon>Myricaceae</taxon>
        <taxon>Morella</taxon>
    </lineage>
</organism>
<proteinExistence type="predicted"/>
<dbReference type="Proteomes" id="UP000516437">
    <property type="component" value="Chromosome 5"/>
</dbReference>
<comment type="caution">
    <text evidence="1">The sequence shown here is derived from an EMBL/GenBank/DDBJ whole genome shotgun (WGS) entry which is preliminary data.</text>
</comment>
<evidence type="ECO:0008006" key="3">
    <source>
        <dbReference type="Google" id="ProtNLM"/>
    </source>
</evidence>
<dbReference type="AlphaFoldDB" id="A0A6A1VHX7"/>
<sequence>MQRLSQFMNSLKQPHLDAAYKVVQYIKGTVGLVLFFSLDSTKLHLKAFTNSDYAGCPDTRRSITGFSIFLGDNLISWKSKKQQFVSRSSAKAEYRSRALSYSHVL</sequence>
<protein>
    <recommendedName>
        <fullName evidence="3">Mitochondrial protein</fullName>
    </recommendedName>
</protein>
<accession>A0A6A1VHX7</accession>
<dbReference type="CDD" id="cd09272">
    <property type="entry name" value="RNase_HI_RT_Ty1"/>
    <property type="match status" value="1"/>
</dbReference>
<evidence type="ECO:0000313" key="2">
    <source>
        <dbReference type="Proteomes" id="UP000516437"/>
    </source>
</evidence>
<dbReference type="PANTHER" id="PTHR11439">
    <property type="entry name" value="GAG-POL-RELATED RETROTRANSPOSON"/>
    <property type="match status" value="1"/>
</dbReference>
<dbReference type="PANTHER" id="PTHR11439:SF470">
    <property type="entry name" value="CYSTEINE-RICH RLK (RECEPTOR-LIKE PROTEIN KINASE) 8"/>
    <property type="match status" value="1"/>
</dbReference>
<keyword evidence="2" id="KW-1185">Reference proteome</keyword>
<dbReference type="EMBL" id="RXIC02000023">
    <property type="protein sequence ID" value="KAB1212165.1"/>
    <property type="molecule type" value="Genomic_DNA"/>
</dbReference>
<dbReference type="OrthoDB" id="911704at2759"/>
<name>A0A6A1VHX7_9ROSI</name>
<gene>
    <name evidence="1" type="ORF">CJ030_MR5G001753</name>
</gene>
<evidence type="ECO:0000313" key="1">
    <source>
        <dbReference type="EMBL" id="KAB1212165.1"/>
    </source>
</evidence>
<reference evidence="1 2" key="1">
    <citation type="journal article" date="2019" name="Plant Biotechnol. J.">
        <title>The red bayberry genome and genetic basis of sex determination.</title>
        <authorList>
            <person name="Jia H.M."/>
            <person name="Jia H.J."/>
            <person name="Cai Q.L."/>
            <person name="Wang Y."/>
            <person name="Zhao H.B."/>
            <person name="Yang W.F."/>
            <person name="Wang G.Y."/>
            <person name="Li Y.H."/>
            <person name="Zhan D.L."/>
            <person name="Shen Y.T."/>
            <person name="Niu Q.F."/>
            <person name="Chang L."/>
            <person name="Qiu J."/>
            <person name="Zhao L."/>
            <person name="Xie H.B."/>
            <person name="Fu W.Y."/>
            <person name="Jin J."/>
            <person name="Li X.W."/>
            <person name="Jiao Y."/>
            <person name="Zhou C.C."/>
            <person name="Tu T."/>
            <person name="Chai C.Y."/>
            <person name="Gao J.L."/>
            <person name="Fan L.J."/>
            <person name="van de Weg E."/>
            <person name="Wang J.Y."/>
            <person name="Gao Z.S."/>
        </authorList>
    </citation>
    <scope>NUCLEOTIDE SEQUENCE [LARGE SCALE GENOMIC DNA]</scope>
    <source>
        <tissue evidence="1">Leaves</tissue>
    </source>
</reference>